<dbReference type="EC" id="3.1.2.4" evidence="2"/>
<evidence type="ECO:0000313" key="5">
    <source>
        <dbReference type="EMBL" id="GAA2101327.1"/>
    </source>
</evidence>
<reference evidence="5 6" key="1">
    <citation type="journal article" date="2019" name="Int. J. Syst. Evol. Microbiol.">
        <title>The Global Catalogue of Microorganisms (GCM) 10K type strain sequencing project: providing services to taxonomists for standard genome sequencing and annotation.</title>
        <authorList>
            <consortium name="The Broad Institute Genomics Platform"/>
            <consortium name="The Broad Institute Genome Sequencing Center for Infectious Disease"/>
            <person name="Wu L."/>
            <person name="Ma J."/>
        </authorList>
    </citation>
    <scope>NUCLEOTIDE SEQUENCE [LARGE SCALE GENOMIC DNA]</scope>
    <source>
        <strain evidence="5 6">JCM 15900</strain>
    </source>
</reference>
<evidence type="ECO:0000313" key="6">
    <source>
        <dbReference type="Proteomes" id="UP001500984"/>
    </source>
</evidence>
<dbReference type="PANTHER" id="PTHR43176:SF3">
    <property type="entry name" value="3-HYDROXYISOBUTYRYL-COA HYDROLASE, MITOCHONDRIAL"/>
    <property type="match status" value="1"/>
</dbReference>
<keyword evidence="6" id="KW-1185">Reference proteome</keyword>
<proteinExistence type="predicted"/>
<dbReference type="Proteomes" id="UP001500984">
    <property type="component" value="Unassembled WGS sequence"/>
</dbReference>
<evidence type="ECO:0000256" key="1">
    <source>
        <dbReference type="ARBA" id="ARBA00001709"/>
    </source>
</evidence>
<name>A0ABN2WXX6_9MICO</name>
<dbReference type="Gene3D" id="3.90.226.10">
    <property type="entry name" value="2-enoyl-CoA Hydratase, Chain A, domain 1"/>
    <property type="match status" value="1"/>
</dbReference>
<dbReference type="NCBIfam" id="NF004127">
    <property type="entry name" value="PRK05617.1"/>
    <property type="match status" value="1"/>
</dbReference>
<evidence type="ECO:0000256" key="2">
    <source>
        <dbReference type="ARBA" id="ARBA00011915"/>
    </source>
</evidence>
<dbReference type="InterPro" id="IPR032259">
    <property type="entry name" value="HIBYL-CoA-H"/>
</dbReference>
<evidence type="ECO:0000259" key="4">
    <source>
        <dbReference type="Pfam" id="PF16113"/>
    </source>
</evidence>
<evidence type="ECO:0000256" key="3">
    <source>
        <dbReference type="ARBA" id="ARBA00022801"/>
    </source>
</evidence>
<accession>A0ABN2WXX6</accession>
<organism evidence="5 6">
    <name type="scientific">Brevibacterium salitolerans</name>
    <dbReference type="NCBI Taxonomy" id="1403566"/>
    <lineage>
        <taxon>Bacteria</taxon>
        <taxon>Bacillati</taxon>
        <taxon>Actinomycetota</taxon>
        <taxon>Actinomycetes</taxon>
        <taxon>Micrococcales</taxon>
        <taxon>Brevibacteriaceae</taxon>
        <taxon>Brevibacterium</taxon>
    </lineage>
</organism>
<protein>
    <recommendedName>
        <fullName evidence="2">3-hydroxyisobutyryl-CoA hydrolase</fullName>
        <ecNumber evidence="2">3.1.2.4</ecNumber>
    </recommendedName>
</protein>
<keyword evidence="3" id="KW-0378">Hydrolase</keyword>
<dbReference type="RefSeq" id="WP_344337480.1">
    <property type="nucleotide sequence ID" value="NZ_BAAAPZ010000011.1"/>
</dbReference>
<dbReference type="SUPFAM" id="SSF52096">
    <property type="entry name" value="ClpP/crotonase"/>
    <property type="match status" value="1"/>
</dbReference>
<dbReference type="CDD" id="cd06558">
    <property type="entry name" value="crotonase-like"/>
    <property type="match status" value="1"/>
</dbReference>
<feature type="domain" description="Enoyl-CoA hydratase/isomerase" evidence="4">
    <location>
        <begin position="19"/>
        <end position="338"/>
    </location>
</feature>
<dbReference type="InterPro" id="IPR045004">
    <property type="entry name" value="ECH_dom"/>
</dbReference>
<gene>
    <name evidence="5" type="ORF">GCM10009823_24040</name>
</gene>
<dbReference type="PANTHER" id="PTHR43176">
    <property type="entry name" value="3-HYDROXYISOBUTYRYL-COA HYDROLASE-RELATED"/>
    <property type="match status" value="1"/>
</dbReference>
<dbReference type="EMBL" id="BAAAPZ010000011">
    <property type="protein sequence ID" value="GAA2101327.1"/>
    <property type="molecule type" value="Genomic_DNA"/>
</dbReference>
<dbReference type="Pfam" id="PF16113">
    <property type="entry name" value="ECH_2"/>
    <property type="match status" value="1"/>
</dbReference>
<comment type="caution">
    <text evidence="5">The sequence shown here is derived from an EMBL/GenBank/DDBJ whole genome shotgun (WGS) entry which is preliminary data.</text>
</comment>
<dbReference type="InterPro" id="IPR029045">
    <property type="entry name" value="ClpP/crotonase-like_dom_sf"/>
</dbReference>
<comment type="catalytic activity">
    <reaction evidence="1">
        <text>3-hydroxy-2-methylpropanoyl-CoA + H2O = 3-hydroxy-2-methylpropanoate + CoA + H(+)</text>
        <dbReference type="Rhea" id="RHEA:20888"/>
        <dbReference type="ChEBI" id="CHEBI:11805"/>
        <dbReference type="ChEBI" id="CHEBI:15377"/>
        <dbReference type="ChEBI" id="CHEBI:15378"/>
        <dbReference type="ChEBI" id="CHEBI:57287"/>
        <dbReference type="ChEBI" id="CHEBI:57340"/>
        <dbReference type="EC" id="3.1.2.4"/>
    </reaction>
</comment>
<sequence>MTAGADDAAVLTSVSGGLARIELNKPRAINALSTDMIDAIAAALEEWRGDDSVSAVLLTGRGERGLCAGGDIKAIHRSLVSGSGEAEEFWRREYRMNHTIANYPKPFVAIMDGFTMGGGVGVAAYGSHRIVTETSKVGMPETGIGLFPDVGGTWLLARVPLRAGMHLALTGEPVGPADAIRYGLADTFVPQEQLPALFEALAADPADVDSVVAGFAVVPPDSQLSPDEEWIAGTYDRGTALETVEALAAHPSPRAQEAAALIRTKSPLSVAVTFEMVRTAEDMTLDQVLERDLAAGLEIGRHPDLREGIRAQVIDKDRNPQWNPASLEELDPATVTAVVGAVTDRKVFA</sequence>